<feature type="region of interest" description="Disordered" evidence="1">
    <location>
        <begin position="115"/>
        <end position="135"/>
    </location>
</feature>
<dbReference type="GeneID" id="113862989"/>
<feature type="compositionally biased region" description="Polar residues" evidence="1">
    <location>
        <begin position="288"/>
        <end position="297"/>
    </location>
</feature>
<feature type="compositionally biased region" description="Basic and acidic residues" evidence="1">
    <location>
        <begin position="46"/>
        <end position="66"/>
    </location>
</feature>
<feature type="region of interest" description="Disordered" evidence="1">
    <location>
        <begin position="265"/>
        <end position="299"/>
    </location>
</feature>
<reference evidence="3" key="2">
    <citation type="submission" date="2025-08" db="UniProtKB">
        <authorList>
            <consortium name="RefSeq"/>
        </authorList>
    </citation>
    <scope>IDENTIFICATION</scope>
    <source>
        <tissue evidence="3">Young leaves</tissue>
    </source>
</reference>
<evidence type="ECO:0000256" key="1">
    <source>
        <dbReference type="SAM" id="MobiDB-lite"/>
    </source>
</evidence>
<feature type="compositionally biased region" description="Polar residues" evidence="1">
    <location>
        <begin position="558"/>
        <end position="577"/>
    </location>
</feature>
<dbReference type="Proteomes" id="UP000694853">
    <property type="component" value="Unplaced"/>
</dbReference>
<sequence>MEAETKTPEDASDMSLQSVESITKIETEENKCPQENGNDVSSKYLLVEESRKPDSGKTGEVTETRPQDISQESSKACVESEKQAEYQPEGYSKKNQILHRESEGLVMMETIPKSSELEDEATSALPKLEINQGEMAGKIFEKETNEEEESTVIDNDQSCRPQNELEQMTKALEKIDLTQSVGKDAAKNGDTDHQSEVFKMENEIAKHSHLEGKLTNESSTRSSQDVEELEKTSEAYSTKNSEIKDGGKIMPEKIIYIKEATEAELQKSEFESNQGVLEDEGKEEESIVTENNSSTAESELKQMTIVLEAIENPKSMVKIDAEMEENAHHQSEASSMENVIVKHINIEGEEMESSSKTTYEIDNEEKNPESHSINNPEIKEFGVAADKALSTLHTIASVGVETVEESIQEEIQNEVESAVTDTKEQQSPENDLQEKKKVSEAFDLHEVKENSNVEYEKKAEIQVEAQNLDSIVKHLNLEGETIEDDSAAIDNNNSNKPENKLEQRVDIVEAIDQPKTMVKVSAESEQHGDHRLQALSMESIITKHIDAEEKLTMERSTKSSSDVSKQKKIPQSCSVENSDIEDGGKTMPEEVTDIKEAISVEIQKFNIQSVPEEKVLSTIHTTASFRIQRVEESIQEEIHAEQKILDDKNQSELPKTVEKTSQQQNVQEEESATTDDHMDCRLDNDLEKAANAVEATDQPETVMKVDVENEQIDHQSETSSMESLITEHIHGDGKMGLESRTKSSYDVDELEKILESQLVNNSEIPKGMPEDRAPQTLSNTTSVSVEAVDKSIQEIYTETDSAGAKERQIPKTDIEMKTTVPKAFVLQELIHQTSVENELKDEPQSEAQNQEIIFIKHLNLEGENTEITSTNDNEEQEKVPASNRVEKFEINNDEGFIQEEANKTEGANKMQLLKTASESVPADMTLQTLSTTYVGAGAFDESNQEELHTEEKLEMTSFKEGKIPEDYSEEKKRVPKAFDLHEVTHQTIVDHEMKVEPQIETQKQETTVIKLLCLEGETAEINTTNDAEKQQTVPATPTGEKLAIADDGIFIQEEAEETEEANETQLQQTASESVPEDMALETLPTTTYVGAGAFHESNQEEMHAEEKLEVTNTKEAHIPEDDTEEKKRVPKAFYLHEVTHQTIMANEMKAETPTEMQNRQTTMFELLNIEGETAEINPSNDTVKQQTVPTTHTGEKLEIERDGNFIQEEAKGREENEMQSLQTASESVPEDMALQTLPTTTSVGAVAFDESNQEVMHAEEALEVTTKKGHILEDDSEEEKRLPKALDLHEVTHQTIMGNEMKDESQPEMQNQQTTMIELLNLKAEIAEINPTTGTEKQQMVPETHTGEKLEIEGDGNFIEDEEKGREEANEMQSLQTASESVTEDMALQILPTTTYVRAGAFGVRNQEEMHAEEELEVRTAKEGHIPEDDSEAFDRLEVTHQTIMENEMKAEPQSEVQNQGTTMITHLNLEGDNVEINLTNNNMKRQMVPAPHTGEKQEIEDDGNFIQKQANEMEEENELQLLQIASESVSDDISLQTLPTTTYVGTGELGESNQGEMHTEEVEVTTTKEGPIKEVNSEEKIRVPKAFDLHEVTHQTITENEKKAESQSAVQNQETPMIKHLNLEGETAEIDPTNDTQKQQQIPASHTEENLEIKDDRNFIPEEAEEREEVIELQLKTVTESMYLKFKAIFFLTLEKI</sequence>
<gene>
    <name evidence="3" type="primary">LOC113862989</name>
</gene>
<dbReference type="RefSeq" id="XP_027352145.1">
    <property type="nucleotide sequence ID" value="XM_027496344.1"/>
</dbReference>
<feature type="compositionally biased region" description="Basic and acidic residues" evidence="1">
    <location>
        <begin position="645"/>
        <end position="658"/>
    </location>
</feature>
<accession>A0A8B8L7F2</accession>
<keyword evidence="2" id="KW-1185">Reference proteome</keyword>
<feature type="region of interest" description="Disordered" evidence="1">
    <location>
        <begin position="553"/>
        <end position="586"/>
    </location>
</feature>
<feature type="region of interest" description="Disordered" evidence="1">
    <location>
        <begin position="645"/>
        <end position="677"/>
    </location>
</feature>
<feature type="region of interest" description="Disordered" evidence="1">
    <location>
        <begin position="351"/>
        <end position="375"/>
    </location>
</feature>
<feature type="region of interest" description="Disordered" evidence="1">
    <location>
        <begin position="207"/>
        <end position="244"/>
    </location>
</feature>
<feature type="region of interest" description="Disordered" evidence="1">
    <location>
        <begin position="1547"/>
        <end position="1567"/>
    </location>
</feature>
<feature type="compositionally biased region" description="Basic and acidic residues" evidence="1">
    <location>
        <begin position="421"/>
        <end position="436"/>
    </location>
</feature>
<dbReference type="KEGG" id="aprc:113862989"/>
<evidence type="ECO:0000313" key="3">
    <source>
        <dbReference type="RefSeq" id="XP_027352145.1"/>
    </source>
</evidence>
<feature type="region of interest" description="Disordered" evidence="1">
    <location>
        <begin position="762"/>
        <end position="782"/>
    </location>
</feature>
<organism evidence="2 3">
    <name type="scientific">Abrus precatorius</name>
    <name type="common">Indian licorice</name>
    <name type="synonym">Glycine abrus</name>
    <dbReference type="NCBI Taxonomy" id="3816"/>
    <lineage>
        <taxon>Eukaryota</taxon>
        <taxon>Viridiplantae</taxon>
        <taxon>Streptophyta</taxon>
        <taxon>Embryophyta</taxon>
        <taxon>Tracheophyta</taxon>
        <taxon>Spermatophyta</taxon>
        <taxon>Magnoliopsida</taxon>
        <taxon>eudicotyledons</taxon>
        <taxon>Gunneridae</taxon>
        <taxon>Pentapetalae</taxon>
        <taxon>rosids</taxon>
        <taxon>fabids</taxon>
        <taxon>Fabales</taxon>
        <taxon>Fabaceae</taxon>
        <taxon>Papilionoideae</taxon>
        <taxon>50 kb inversion clade</taxon>
        <taxon>NPAAA clade</taxon>
        <taxon>indigoferoid/millettioid clade</taxon>
        <taxon>Abreae</taxon>
        <taxon>Abrus</taxon>
    </lineage>
</organism>
<name>A0A8B8L7F2_ABRPR</name>
<feature type="compositionally biased region" description="Basic and acidic residues" evidence="1">
    <location>
        <begin position="23"/>
        <end position="32"/>
    </location>
</feature>
<protein>
    <submittedName>
        <fullName evidence="3">Pericentrin-like</fullName>
    </submittedName>
</protein>
<evidence type="ECO:0000313" key="2">
    <source>
        <dbReference type="Proteomes" id="UP000694853"/>
    </source>
</evidence>
<feature type="region of interest" description="Disordered" evidence="1">
    <location>
        <begin position="414"/>
        <end position="436"/>
    </location>
</feature>
<feature type="region of interest" description="Disordered" evidence="1">
    <location>
        <begin position="1"/>
        <end position="96"/>
    </location>
</feature>
<reference evidence="2" key="1">
    <citation type="journal article" date="2019" name="Toxins">
        <title>Detection of Abrin-Like and Prepropulchellin-Like Toxin Genes and Transcripts Using Whole Genome Sequencing and Full-Length Transcript Sequencing of Abrus precatorius.</title>
        <authorList>
            <person name="Hovde B.T."/>
            <person name="Daligault H.E."/>
            <person name="Hanschen E.R."/>
            <person name="Kunde Y.A."/>
            <person name="Johnson M.B."/>
            <person name="Starkenburg S.R."/>
            <person name="Johnson S.L."/>
        </authorList>
    </citation>
    <scope>NUCLEOTIDE SEQUENCE [LARGE SCALE GENOMIC DNA]</scope>
</reference>
<feature type="compositionally biased region" description="Acidic residues" evidence="1">
    <location>
        <begin position="277"/>
        <end position="287"/>
    </location>
</feature>
<proteinExistence type="predicted"/>
<dbReference type="OrthoDB" id="1431328at2759"/>